<dbReference type="SMART" id="SM00267">
    <property type="entry name" value="GGDEF"/>
    <property type="match status" value="1"/>
</dbReference>
<dbReference type="InterPro" id="IPR029787">
    <property type="entry name" value="Nucleotide_cyclase"/>
</dbReference>
<dbReference type="GO" id="GO:0043709">
    <property type="term" value="P:cell adhesion involved in single-species biofilm formation"/>
    <property type="evidence" value="ECO:0007669"/>
    <property type="project" value="TreeGrafter"/>
</dbReference>
<proteinExistence type="predicted"/>
<evidence type="ECO:0000256" key="3">
    <source>
        <dbReference type="SAM" id="Phobius"/>
    </source>
</evidence>
<dbReference type="InterPro" id="IPR043128">
    <property type="entry name" value="Rev_trsase/Diguanyl_cyclase"/>
</dbReference>
<gene>
    <name evidence="5" type="ORF">HBH39_00450</name>
</gene>
<name>A0A6G9QF25_9GAMM</name>
<feature type="transmembrane region" description="Helical" evidence="3">
    <location>
        <begin position="151"/>
        <end position="179"/>
    </location>
</feature>
<protein>
    <recommendedName>
        <fullName evidence="1">diguanylate cyclase</fullName>
        <ecNumber evidence="1">2.7.7.65</ecNumber>
    </recommendedName>
</protein>
<dbReference type="CDD" id="cd01949">
    <property type="entry name" value="GGDEF"/>
    <property type="match status" value="1"/>
</dbReference>
<dbReference type="GO" id="GO:0052621">
    <property type="term" value="F:diguanylate cyclase activity"/>
    <property type="evidence" value="ECO:0007669"/>
    <property type="project" value="UniProtKB-EC"/>
</dbReference>
<dbReference type="InterPro" id="IPR050469">
    <property type="entry name" value="Diguanylate_Cyclase"/>
</dbReference>
<feature type="transmembrane region" description="Helical" evidence="3">
    <location>
        <begin position="6"/>
        <end position="28"/>
    </location>
</feature>
<evidence type="ECO:0000313" key="6">
    <source>
        <dbReference type="Proteomes" id="UP000502608"/>
    </source>
</evidence>
<dbReference type="KEGG" id="saes:HBH39_00450"/>
<feature type="transmembrane region" description="Helical" evidence="3">
    <location>
        <begin position="199"/>
        <end position="221"/>
    </location>
</feature>
<dbReference type="Gene3D" id="3.30.70.270">
    <property type="match status" value="1"/>
</dbReference>
<dbReference type="PANTHER" id="PTHR45138:SF9">
    <property type="entry name" value="DIGUANYLATE CYCLASE DGCM-RELATED"/>
    <property type="match status" value="1"/>
</dbReference>
<dbReference type="SUPFAM" id="SSF55073">
    <property type="entry name" value="Nucleotide cyclase"/>
    <property type="match status" value="1"/>
</dbReference>
<reference evidence="5 6" key="1">
    <citation type="submission" date="2020-03" db="EMBL/GenBank/DDBJ databases">
        <title>Complete genome sequence of Shewanella sp.</title>
        <authorList>
            <person name="Kim Y.-S."/>
            <person name="Kim S.-J."/>
            <person name="Jung H.-K."/>
            <person name="Kim K.-H."/>
        </authorList>
    </citation>
    <scope>NUCLEOTIDE SEQUENCE [LARGE SCALE GENOMIC DNA]</scope>
    <source>
        <strain evidence="5 6">PN3F2</strain>
    </source>
</reference>
<evidence type="ECO:0000259" key="4">
    <source>
        <dbReference type="PROSITE" id="PS50887"/>
    </source>
</evidence>
<dbReference type="Pfam" id="PF00990">
    <property type="entry name" value="GGDEF"/>
    <property type="match status" value="1"/>
</dbReference>
<evidence type="ECO:0000313" key="5">
    <source>
        <dbReference type="EMBL" id="QIR13144.1"/>
    </source>
</evidence>
<dbReference type="GO" id="GO:0005886">
    <property type="term" value="C:plasma membrane"/>
    <property type="evidence" value="ECO:0007669"/>
    <property type="project" value="TreeGrafter"/>
</dbReference>
<dbReference type="PANTHER" id="PTHR45138">
    <property type="entry name" value="REGULATORY COMPONENTS OF SENSORY TRANSDUCTION SYSTEM"/>
    <property type="match status" value="1"/>
</dbReference>
<feature type="transmembrane region" description="Helical" evidence="3">
    <location>
        <begin position="40"/>
        <end position="58"/>
    </location>
</feature>
<dbReference type="AlphaFoldDB" id="A0A6G9QF25"/>
<dbReference type="PROSITE" id="PS50887">
    <property type="entry name" value="GGDEF"/>
    <property type="match status" value="1"/>
</dbReference>
<sequence length="310" mass="35332">MNSPLALVYVQFFCAMALAAAFAWMLMASPIRIAPKASKLFSITNLCMFIGMMLYYFRSDTINYLYWYGADFIYLVGYCCLRWGGQSIFKQPLSISFDLTIVSITTLCMFLFPPQQEFASYLMVIACLGAFIIFSCIVFDTYHAVRKNVSVFYTSLITLPFAFVSLFFIAKAVSVIIFIDNQQLSNELTTLNSSTVSWLNISFLFTINCMLFANVLTSLILRIRELANKDQLTGVWNRHALLAHLKLVDNLWKRNQICFSLIMLDLDRFKKINDSFGHLAGDAALKHVANLLKNTLREVDFICRYGGRSS</sequence>
<evidence type="ECO:0000256" key="1">
    <source>
        <dbReference type="ARBA" id="ARBA00012528"/>
    </source>
</evidence>
<feature type="transmembrane region" description="Helical" evidence="3">
    <location>
        <begin position="118"/>
        <end position="139"/>
    </location>
</feature>
<keyword evidence="3" id="KW-0472">Membrane</keyword>
<comment type="catalytic activity">
    <reaction evidence="2">
        <text>2 GTP = 3',3'-c-di-GMP + 2 diphosphate</text>
        <dbReference type="Rhea" id="RHEA:24898"/>
        <dbReference type="ChEBI" id="CHEBI:33019"/>
        <dbReference type="ChEBI" id="CHEBI:37565"/>
        <dbReference type="ChEBI" id="CHEBI:58805"/>
        <dbReference type="EC" id="2.7.7.65"/>
    </reaction>
</comment>
<keyword evidence="6" id="KW-1185">Reference proteome</keyword>
<keyword evidence="3" id="KW-0812">Transmembrane</keyword>
<feature type="transmembrane region" description="Helical" evidence="3">
    <location>
        <begin position="64"/>
        <end position="81"/>
    </location>
</feature>
<dbReference type="EMBL" id="CP050313">
    <property type="protein sequence ID" value="QIR13144.1"/>
    <property type="molecule type" value="Genomic_DNA"/>
</dbReference>
<feature type="transmembrane region" description="Helical" evidence="3">
    <location>
        <begin position="93"/>
        <end position="112"/>
    </location>
</feature>
<dbReference type="EC" id="2.7.7.65" evidence="1"/>
<feature type="domain" description="GGDEF" evidence="4">
    <location>
        <begin position="257"/>
        <end position="310"/>
    </location>
</feature>
<dbReference type="Proteomes" id="UP000502608">
    <property type="component" value="Chromosome"/>
</dbReference>
<keyword evidence="3" id="KW-1133">Transmembrane helix</keyword>
<organism evidence="5 6">
    <name type="scientific">Shewanella aestuarii</name>
    <dbReference type="NCBI Taxonomy" id="1028752"/>
    <lineage>
        <taxon>Bacteria</taxon>
        <taxon>Pseudomonadati</taxon>
        <taxon>Pseudomonadota</taxon>
        <taxon>Gammaproteobacteria</taxon>
        <taxon>Alteromonadales</taxon>
        <taxon>Shewanellaceae</taxon>
        <taxon>Shewanella</taxon>
    </lineage>
</organism>
<accession>A0A6G9QF25</accession>
<dbReference type="GO" id="GO:1902201">
    <property type="term" value="P:negative regulation of bacterial-type flagellum-dependent cell motility"/>
    <property type="evidence" value="ECO:0007669"/>
    <property type="project" value="TreeGrafter"/>
</dbReference>
<dbReference type="InterPro" id="IPR000160">
    <property type="entry name" value="GGDEF_dom"/>
</dbReference>
<evidence type="ECO:0000256" key="2">
    <source>
        <dbReference type="ARBA" id="ARBA00034247"/>
    </source>
</evidence>
<dbReference type="NCBIfam" id="TIGR00254">
    <property type="entry name" value="GGDEF"/>
    <property type="match status" value="1"/>
</dbReference>